<keyword evidence="5" id="KW-0627">Porphyrin biosynthesis</keyword>
<evidence type="ECO:0000256" key="6">
    <source>
        <dbReference type="ARBA" id="ARBA00047561"/>
    </source>
</evidence>
<keyword evidence="3" id="KW-0560">Oxidoreductase</keyword>
<proteinExistence type="predicted"/>
<dbReference type="InterPro" id="IPR006367">
    <property type="entry name" value="Sirohaem_synthase_N"/>
</dbReference>
<gene>
    <name evidence="8" type="ORF">LCGC14_2121860</name>
</gene>
<dbReference type="InterPro" id="IPR028161">
    <property type="entry name" value="Met8-like"/>
</dbReference>
<evidence type="ECO:0000256" key="3">
    <source>
        <dbReference type="ARBA" id="ARBA00023002"/>
    </source>
</evidence>
<dbReference type="UniPathway" id="UPA00262">
    <property type="reaction ID" value="UER00222"/>
</dbReference>
<dbReference type="InterPro" id="IPR042518">
    <property type="entry name" value="SirC_C"/>
</dbReference>
<reference evidence="8" key="1">
    <citation type="journal article" date="2015" name="Nature">
        <title>Complex archaea that bridge the gap between prokaryotes and eukaryotes.</title>
        <authorList>
            <person name="Spang A."/>
            <person name="Saw J.H."/>
            <person name="Jorgensen S.L."/>
            <person name="Zaremba-Niedzwiedzka K."/>
            <person name="Martijn J."/>
            <person name="Lind A.E."/>
            <person name="van Eijk R."/>
            <person name="Schleper C."/>
            <person name="Guy L."/>
            <person name="Ettema T.J."/>
        </authorList>
    </citation>
    <scope>NUCLEOTIDE SEQUENCE</scope>
</reference>
<dbReference type="AlphaFoldDB" id="A0A0F9GH68"/>
<dbReference type="Pfam" id="PF14824">
    <property type="entry name" value="Sirohm_synth_M"/>
    <property type="match status" value="1"/>
</dbReference>
<evidence type="ECO:0000256" key="5">
    <source>
        <dbReference type="ARBA" id="ARBA00023244"/>
    </source>
</evidence>
<sequence length="207" mass="22953">MPRYYPVYLDVKGKRCVIVGGGEVAYRKACSLRDAGADVIVISPDTCPEMSNDKGLTLINKIYDESYLDGAMLVIAATDDEEVNKKVSLDAGKRNIIINVVDRPELCSFIVPSTVNRGDLCISISTGGASPALARNIRKELEGVFGSEYGVYINLLTRMRDIAMSDIKDDTKRRKILQRLAEKDILEIVKTKGTEEAEAKMREIIFQ</sequence>
<keyword evidence="4" id="KW-0520">NAD</keyword>
<accession>A0A0F9GH68</accession>
<feature type="domain" description="Siroheme synthase central" evidence="7">
    <location>
        <begin position="117"/>
        <end position="142"/>
    </location>
</feature>
<dbReference type="PANTHER" id="PTHR35330:SF1">
    <property type="entry name" value="SIROHEME BIOSYNTHESIS PROTEIN MET8"/>
    <property type="match status" value="1"/>
</dbReference>
<evidence type="ECO:0000256" key="2">
    <source>
        <dbReference type="ARBA" id="ARBA00012400"/>
    </source>
</evidence>
<comment type="pathway">
    <text evidence="1">Porphyrin-containing compound metabolism; siroheme biosynthesis; sirohydrochlorin from precorrin-2: step 1/1.</text>
</comment>
<protein>
    <recommendedName>
        <fullName evidence="2">precorrin-2 dehydrogenase</fullName>
        <ecNumber evidence="2">1.3.1.76</ecNumber>
    </recommendedName>
</protein>
<dbReference type="PANTHER" id="PTHR35330">
    <property type="entry name" value="SIROHEME BIOSYNTHESIS PROTEIN MET8"/>
    <property type="match status" value="1"/>
</dbReference>
<dbReference type="Pfam" id="PF13241">
    <property type="entry name" value="NAD_binding_7"/>
    <property type="match status" value="1"/>
</dbReference>
<organism evidence="8">
    <name type="scientific">marine sediment metagenome</name>
    <dbReference type="NCBI Taxonomy" id="412755"/>
    <lineage>
        <taxon>unclassified sequences</taxon>
        <taxon>metagenomes</taxon>
        <taxon>ecological metagenomes</taxon>
    </lineage>
</organism>
<evidence type="ECO:0000256" key="4">
    <source>
        <dbReference type="ARBA" id="ARBA00023027"/>
    </source>
</evidence>
<dbReference type="NCBIfam" id="TIGR01470">
    <property type="entry name" value="cysG_Nterm"/>
    <property type="match status" value="1"/>
</dbReference>
<comment type="caution">
    <text evidence="8">The sequence shown here is derived from an EMBL/GenBank/DDBJ whole genome shotgun (WGS) entry which is preliminary data.</text>
</comment>
<dbReference type="EC" id="1.3.1.76" evidence="2"/>
<name>A0A0F9GH68_9ZZZZ</name>
<dbReference type="SUPFAM" id="SSF51735">
    <property type="entry name" value="NAD(P)-binding Rossmann-fold domains"/>
    <property type="match status" value="1"/>
</dbReference>
<dbReference type="GO" id="GO:0043115">
    <property type="term" value="F:precorrin-2 dehydrogenase activity"/>
    <property type="evidence" value="ECO:0007669"/>
    <property type="project" value="UniProtKB-EC"/>
</dbReference>
<dbReference type="Gene3D" id="3.40.50.720">
    <property type="entry name" value="NAD(P)-binding Rossmann-like Domain"/>
    <property type="match status" value="1"/>
</dbReference>
<dbReference type="Gene3D" id="1.10.8.610">
    <property type="entry name" value="SirC, precorrin-2 dehydrogenase, C-terminal helical domain-like"/>
    <property type="match status" value="1"/>
</dbReference>
<dbReference type="GO" id="GO:0019354">
    <property type="term" value="P:siroheme biosynthetic process"/>
    <property type="evidence" value="ECO:0007669"/>
    <property type="project" value="UniProtKB-UniPathway"/>
</dbReference>
<evidence type="ECO:0000256" key="1">
    <source>
        <dbReference type="ARBA" id="ARBA00005010"/>
    </source>
</evidence>
<dbReference type="GO" id="GO:0004325">
    <property type="term" value="F:ferrochelatase activity"/>
    <property type="evidence" value="ECO:0007669"/>
    <property type="project" value="InterPro"/>
</dbReference>
<dbReference type="InterPro" id="IPR028281">
    <property type="entry name" value="Sirohaem_synthase_central"/>
</dbReference>
<evidence type="ECO:0000259" key="7">
    <source>
        <dbReference type="Pfam" id="PF14824"/>
    </source>
</evidence>
<dbReference type="EMBL" id="LAZR01026437">
    <property type="protein sequence ID" value="KKL68750.1"/>
    <property type="molecule type" value="Genomic_DNA"/>
</dbReference>
<dbReference type="SUPFAM" id="SSF75615">
    <property type="entry name" value="Siroheme synthase middle domains-like"/>
    <property type="match status" value="1"/>
</dbReference>
<evidence type="ECO:0000313" key="8">
    <source>
        <dbReference type="EMBL" id="KKL68750.1"/>
    </source>
</evidence>
<dbReference type="InterPro" id="IPR036291">
    <property type="entry name" value="NAD(P)-bd_dom_sf"/>
</dbReference>
<comment type="catalytic activity">
    <reaction evidence="6">
        <text>precorrin-2 + NAD(+) = sirohydrochlorin + NADH + 2 H(+)</text>
        <dbReference type="Rhea" id="RHEA:15613"/>
        <dbReference type="ChEBI" id="CHEBI:15378"/>
        <dbReference type="ChEBI" id="CHEBI:57540"/>
        <dbReference type="ChEBI" id="CHEBI:57945"/>
        <dbReference type="ChEBI" id="CHEBI:58351"/>
        <dbReference type="ChEBI" id="CHEBI:58827"/>
        <dbReference type="EC" id="1.3.1.76"/>
    </reaction>
</comment>